<keyword evidence="1" id="KW-0812">Transmembrane</keyword>
<feature type="domain" description="YdbS-like PH" evidence="2">
    <location>
        <begin position="67"/>
        <end position="139"/>
    </location>
</feature>
<keyword evidence="1" id="KW-1133">Transmembrane helix</keyword>
<evidence type="ECO:0000313" key="4">
    <source>
        <dbReference type="Proteomes" id="UP001497045"/>
    </source>
</evidence>
<keyword evidence="1" id="KW-0472">Membrane</keyword>
<evidence type="ECO:0000313" key="3">
    <source>
        <dbReference type="EMBL" id="MEL1250274.1"/>
    </source>
</evidence>
<evidence type="ECO:0000259" key="2">
    <source>
        <dbReference type="Pfam" id="PF03703"/>
    </source>
</evidence>
<dbReference type="InterPro" id="IPR005182">
    <property type="entry name" value="YdbS-like_PH"/>
</dbReference>
<reference evidence="3 4" key="1">
    <citation type="submission" date="2024-04" db="EMBL/GenBank/DDBJ databases">
        <title>Aurantiacibacter sp. DGU6 16S ribosomal RNA gene Genome sequencing and assembly.</title>
        <authorList>
            <person name="Park S."/>
        </authorList>
    </citation>
    <scope>NUCLEOTIDE SEQUENCE [LARGE SCALE GENOMIC DNA]</scope>
    <source>
        <strain evidence="3 4">DGU6</strain>
    </source>
</reference>
<organism evidence="3 4">
    <name type="scientific">Aurantiacibacter gilvus</name>
    <dbReference type="NCBI Taxonomy" id="3139141"/>
    <lineage>
        <taxon>Bacteria</taxon>
        <taxon>Pseudomonadati</taxon>
        <taxon>Pseudomonadota</taxon>
        <taxon>Alphaproteobacteria</taxon>
        <taxon>Sphingomonadales</taxon>
        <taxon>Erythrobacteraceae</taxon>
        <taxon>Aurantiacibacter</taxon>
    </lineage>
</organism>
<protein>
    <submittedName>
        <fullName evidence="3">PH domain-containing protein</fullName>
    </submittedName>
</protein>
<sequence>MDNERDVFRPSLGRWLWGTLAGLGTLALGVAGIAILVGAAGNWGPWPLLLTLLAVLIVLAKWLQVASVRYELDANRLKVRRGIIMKSIDEIELYRVKDVRMNFSLLNQIAGIGSITITSSDETTRNGHLVMPYVPHAEHRREEIRRLVDAARERRGVRELDMAHDHFGGASTGD</sequence>
<accession>A0ABU9ICX4</accession>
<evidence type="ECO:0000256" key="1">
    <source>
        <dbReference type="SAM" id="Phobius"/>
    </source>
</evidence>
<name>A0ABU9ICX4_9SPHN</name>
<dbReference type="Proteomes" id="UP001497045">
    <property type="component" value="Unassembled WGS sequence"/>
</dbReference>
<comment type="caution">
    <text evidence="3">The sequence shown here is derived from an EMBL/GenBank/DDBJ whole genome shotgun (WGS) entry which is preliminary data.</text>
</comment>
<gene>
    <name evidence="3" type="ORF">AAEO60_06280</name>
</gene>
<dbReference type="EMBL" id="JBBYHV010000001">
    <property type="protein sequence ID" value="MEL1250274.1"/>
    <property type="molecule type" value="Genomic_DNA"/>
</dbReference>
<dbReference type="Pfam" id="PF03703">
    <property type="entry name" value="bPH_2"/>
    <property type="match status" value="1"/>
</dbReference>
<keyword evidence="4" id="KW-1185">Reference proteome</keyword>
<proteinExistence type="predicted"/>
<feature type="transmembrane region" description="Helical" evidence="1">
    <location>
        <begin position="12"/>
        <end position="37"/>
    </location>
</feature>
<dbReference type="RefSeq" id="WP_341672796.1">
    <property type="nucleotide sequence ID" value="NZ_JBBYHV010000001.1"/>
</dbReference>
<feature type="transmembrane region" description="Helical" evidence="1">
    <location>
        <begin position="43"/>
        <end position="63"/>
    </location>
</feature>